<dbReference type="AlphaFoldDB" id="A0A3L7K185"/>
<keyword evidence="3" id="KW-1185">Reference proteome</keyword>
<dbReference type="OrthoDB" id="2451856at2"/>
<dbReference type="SMART" id="SM00465">
    <property type="entry name" value="GIYc"/>
    <property type="match status" value="1"/>
</dbReference>
<evidence type="ECO:0000313" key="2">
    <source>
        <dbReference type="EMBL" id="RLQ96114.1"/>
    </source>
</evidence>
<keyword evidence="2" id="KW-0255">Endonuclease</keyword>
<feature type="domain" description="GIY-YIG" evidence="1">
    <location>
        <begin position="42"/>
        <end position="118"/>
    </location>
</feature>
<dbReference type="GO" id="GO:0006289">
    <property type="term" value="P:nucleotide-excision repair"/>
    <property type="evidence" value="ECO:0007669"/>
    <property type="project" value="InterPro"/>
</dbReference>
<sequence>MIKINIPNPDLIIKKKEQSGEPGDPDISKIYGFTDYVRIPKDKSGIYMFFNQSDELLFAGKARKLKHRIRKNFEDNVSPIKNNRSDINKIAVIYVDEAMDREIYETYIINTLHAKYNVDKVFYK</sequence>
<name>A0A3L7K185_9BACI</name>
<dbReference type="RefSeq" id="WP_121679966.1">
    <property type="nucleotide sequence ID" value="NZ_RCVZ01000004.1"/>
</dbReference>
<evidence type="ECO:0000259" key="1">
    <source>
        <dbReference type="PROSITE" id="PS50164"/>
    </source>
</evidence>
<dbReference type="InterPro" id="IPR047296">
    <property type="entry name" value="GIY-YIG_UvrC_Cho"/>
</dbReference>
<dbReference type="CDD" id="cd10434">
    <property type="entry name" value="GIY-YIG_UvrC_Cho"/>
    <property type="match status" value="1"/>
</dbReference>
<keyword evidence="2" id="KW-0378">Hydrolase</keyword>
<accession>A0A3L7K185</accession>
<dbReference type="InterPro" id="IPR000305">
    <property type="entry name" value="GIY-YIG_endonuc"/>
</dbReference>
<gene>
    <name evidence="2" type="ORF">D9X91_07415</name>
</gene>
<dbReference type="EMBL" id="RCVZ01000004">
    <property type="protein sequence ID" value="RLQ96114.1"/>
    <property type="molecule type" value="Genomic_DNA"/>
</dbReference>
<organism evidence="2 3">
    <name type="scientific">Falsibacillus albus</name>
    <dbReference type="NCBI Taxonomy" id="2478915"/>
    <lineage>
        <taxon>Bacteria</taxon>
        <taxon>Bacillati</taxon>
        <taxon>Bacillota</taxon>
        <taxon>Bacilli</taxon>
        <taxon>Bacillales</taxon>
        <taxon>Bacillaceae</taxon>
        <taxon>Falsibacillus</taxon>
    </lineage>
</organism>
<dbReference type="Gene3D" id="3.40.1440.10">
    <property type="entry name" value="GIY-YIG endonuclease"/>
    <property type="match status" value="1"/>
</dbReference>
<dbReference type="GO" id="GO:0004519">
    <property type="term" value="F:endonuclease activity"/>
    <property type="evidence" value="ECO:0007669"/>
    <property type="project" value="UniProtKB-KW"/>
</dbReference>
<dbReference type="PROSITE" id="PS50164">
    <property type="entry name" value="GIY_YIG"/>
    <property type="match status" value="1"/>
</dbReference>
<proteinExistence type="predicted"/>
<dbReference type="Pfam" id="PF01541">
    <property type="entry name" value="GIY-YIG"/>
    <property type="match status" value="1"/>
</dbReference>
<protein>
    <submittedName>
        <fullName evidence="2">Nucleotide excision repair endonuclease</fullName>
    </submittedName>
</protein>
<evidence type="ECO:0000313" key="3">
    <source>
        <dbReference type="Proteomes" id="UP000276770"/>
    </source>
</evidence>
<dbReference type="Proteomes" id="UP000276770">
    <property type="component" value="Unassembled WGS sequence"/>
</dbReference>
<dbReference type="SUPFAM" id="SSF82771">
    <property type="entry name" value="GIY-YIG endonuclease"/>
    <property type="match status" value="1"/>
</dbReference>
<keyword evidence="2" id="KW-0540">Nuclease</keyword>
<comment type="caution">
    <text evidence="2">The sequence shown here is derived from an EMBL/GenBank/DDBJ whole genome shotgun (WGS) entry which is preliminary data.</text>
</comment>
<reference evidence="2 3" key="1">
    <citation type="submission" date="2018-10" db="EMBL/GenBank/DDBJ databases">
        <title>Falsibacillus sp. genome draft.</title>
        <authorList>
            <person name="Shi S."/>
        </authorList>
    </citation>
    <scope>NUCLEOTIDE SEQUENCE [LARGE SCALE GENOMIC DNA]</scope>
    <source>
        <strain evidence="2 3">GY 10110</strain>
    </source>
</reference>
<dbReference type="InterPro" id="IPR035901">
    <property type="entry name" value="GIY-YIG_endonuc_sf"/>
</dbReference>